<dbReference type="EMBL" id="CP150484">
    <property type="protein sequence ID" value="WYW18428.1"/>
    <property type="molecule type" value="Genomic_DNA"/>
</dbReference>
<dbReference type="Proteomes" id="UP001456344">
    <property type="component" value="Chromosome"/>
</dbReference>
<accession>A0ACD5BGN7</accession>
<name>A0ACD5BGN7_9PSEU</name>
<keyword evidence="2" id="KW-1185">Reference proteome</keyword>
<gene>
    <name evidence="1" type="ORF">LCL61_23070</name>
</gene>
<protein>
    <submittedName>
        <fullName evidence="1">LuxR C-terminal-related transcriptional regulator</fullName>
    </submittedName>
</protein>
<proteinExistence type="predicted"/>
<evidence type="ECO:0000313" key="2">
    <source>
        <dbReference type="Proteomes" id="UP001456344"/>
    </source>
</evidence>
<sequence>MGRRRERGELKRLVADSRLVTVTGPGGVGKSRLALRVAAELRKGFADGVWWVELAALRDAGLLAQAVAEVLGVQDVTPRPLTDVLAEYLATRSLLLVLDTCEHLVDPCAVLVHRLLRAAPDLRVLATSRQSLRVTGECLYQVPPLTVRPQEHGALSDGANLFVERARAVRASFGLTEQDTETVVRICRRLDGIPLAIELAAAQIQAHSVRDVLDRLDDRFDLLVGGCRGGPVRHATLETAIGWSHDLCTPAERLLWARMSVFAGTFDLTAVREVCSDDRLRAERMVELVAGLVDKSVLRCEEHRSGMRYRQLDTLRDYGRDRLRQTGDEEVLLRRHRDHYLRLAKRFEAHWCGPDQLDWYERLNREHANVRAAMDFCLGDRREHLLGLELATALRCYWFGCGYVREGRHHLDRALALNPVPSPTWAVAVWARAWLLLAQGDLDAADASLAPGMAYVEQHGDTATTGWTVHVAGLAAMLRGDPMRGAELAERAANLHRCGGDPGTGLFAALAVQSISLAAAGKYDRAVAVTEDGRAACDRYGERWMRSYLSYVRALAEMGRGDTGTAVNFARDALRFKRLLTDQAGIAVTLDVLAQATAALGQADRAACLLGIAHRLWHTFSLPQLGSAALLAASEHCEVIVRRGLGDAAYRAAFDLGAALDFDDAMAYALDEQPPPLEPAPSFDGWELLTRRELEVAELVAEGLTNQQIATRLVIAKRTAEGHVERILDKLGLPNRTRIATWAAEHGTAARAAGSADQPNRR</sequence>
<organism evidence="1 2">
    <name type="scientific">Amycolatopsis coloradensis</name>
    <dbReference type="NCBI Taxonomy" id="76021"/>
    <lineage>
        <taxon>Bacteria</taxon>
        <taxon>Bacillati</taxon>
        <taxon>Actinomycetota</taxon>
        <taxon>Actinomycetes</taxon>
        <taxon>Pseudonocardiales</taxon>
        <taxon>Pseudonocardiaceae</taxon>
        <taxon>Amycolatopsis</taxon>
    </lineage>
</organism>
<evidence type="ECO:0000313" key="1">
    <source>
        <dbReference type="EMBL" id="WYW18428.1"/>
    </source>
</evidence>
<reference evidence="1" key="1">
    <citation type="submission" date="2023-10" db="EMBL/GenBank/DDBJ databases">
        <title>Whole genome sequencing of actinobacterial strain Amycolatopsis sp. (BCA-696) identifies the underlying plant growth-promoting genes.</title>
        <authorList>
            <person name="Gandham P."/>
            <person name="Vadla N."/>
            <person name="Saji A."/>
            <person name="Srinivas V."/>
            <person name="Ruperao P."/>
            <person name="Selvanayagam S."/>
            <person name="Saxena R.K."/>
            <person name="Rathore A."/>
            <person name="Gopalakrishnan S."/>
            <person name="Thakur V."/>
        </authorList>
    </citation>
    <scope>NUCLEOTIDE SEQUENCE</scope>
    <source>
        <strain evidence="1">BCA-696</strain>
    </source>
</reference>